<dbReference type="EMBL" id="MU865420">
    <property type="protein sequence ID" value="KAK4223615.1"/>
    <property type="molecule type" value="Genomic_DNA"/>
</dbReference>
<comment type="caution">
    <text evidence="2">The sequence shown here is derived from an EMBL/GenBank/DDBJ whole genome shotgun (WGS) entry which is preliminary data.</text>
</comment>
<dbReference type="Gene3D" id="1.10.510.10">
    <property type="entry name" value="Transferase(Phosphotransferase) domain 1"/>
    <property type="match status" value="1"/>
</dbReference>
<evidence type="ECO:0000259" key="1">
    <source>
        <dbReference type="PROSITE" id="PS50011"/>
    </source>
</evidence>
<organism evidence="2 3">
    <name type="scientific">Podospora fimiseda</name>
    <dbReference type="NCBI Taxonomy" id="252190"/>
    <lineage>
        <taxon>Eukaryota</taxon>
        <taxon>Fungi</taxon>
        <taxon>Dikarya</taxon>
        <taxon>Ascomycota</taxon>
        <taxon>Pezizomycotina</taxon>
        <taxon>Sordariomycetes</taxon>
        <taxon>Sordariomycetidae</taxon>
        <taxon>Sordariales</taxon>
        <taxon>Podosporaceae</taxon>
        <taxon>Podospora</taxon>
    </lineage>
</organism>
<dbReference type="InterPro" id="IPR000719">
    <property type="entry name" value="Prot_kinase_dom"/>
</dbReference>
<evidence type="ECO:0000313" key="2">
    <source>
        <dbReference type="EMBL" id="KAK4223615.1"/>
    </source>
</evidence>
<dbReference type="InterPro" id="IPR011009">
    <property type="entry name" value="Kinase-like_dom_sf"/>
</dbReference>
<dbReference type="GO" id="GO:0004672">
    <property type="term" value="F:protein kinase activity"/>
    <property type="evidence" value="ECO:0007669"/>
    <property type="project" value="InterPro"/>
</dbReference>
<feature type="domain" description="Protein kinase" evidence="1">
    <location>
        <begin position="185"/>
        <end position="576"/>
    </location>
</feature>
<keyword evidence="3" id="KW-1185">Reference proteome</keyword>
<accession>A0AAN7BI09</accession>
<name>A0AAN7BI09_9PEZI</name>
<sequence>MEISSTVFSDVLSPLAIFSSDPLIQHQAGVISVESEWEESPLNPKNRIDSLDPLPPNATTWRIDGADTDGRRFFAVPVFALDKPPIRIDVYVPPFEEYPRTLRSVLKPESVLWSSRVPDLPIARYLIRALNYWSGTIPDFEREYMAMPFGSRILVTKLSTSLKENEIHLFPEYEVEQSMMSIEALQNMWNLDKGTAWPTVIEVSESRFKKQLHEAITLVTVRDDDEVLVFKSLLRDQRYMYNELKMLLSLKPHPNLIPRPRYVVVKKGKFGGRRGVCGFVIEYFPLGSFKARLLSGEKSMLRLEEKFRLAKQVTEVLIHVNRHENGFYPDLKPDNIVLRERKEGVVDAVLLDLEQRGGWFLWSPPEVAYVEYLEIIATGAPGCAVERKKVLDLLKGYIPDWKPTGQKTRYFNSDGGFSAPWLALLGERKKQKSQALEKAQVFMLGKLLWCVFEGEARVRCGIDHELLQENDAGKTKKFPEFREAPDEMRKLIEICTAGAAQWESEKIEGVVLKGGRLYPAGAAETGAAAAEEGTARAAKEFWLEEVVKAEAFIEGLLHSGSKRNSVVAFVSSRPTLVEVLAELRRIEKSFSNP</sequence>
<reference evidence="2" key="2">
    <citation type="submission" date="2023-05" db="EMBL/GenBank/DDBJ databases">
        <authorList>
            <consortium name="Lawrence Berkeley National Laboratory"/>
            <person name="Steindorff A."/>
            <person name="Hensen N."/>
            <person name="Bonometti L."/>
            <person name="Westerberg I."/>
            <person name="Brannstrom I.O."/>
            <person name="Guillou S."/>
            <person name="Cros-Aarteil S."/>
            <person name="Calhoun S."/>
            <person name="Haridas S."/>
            <person name="Kuo A."/>
            <person name="Mondo S."/>
            <person name="Pangilinan J."/>
            <person name="Riley R."/>
            <person name="Labutti K."/>
            <person name="Andreopoulos B."/>
            <person name="Lipzen A."/>
            <person name="Chen C."/>
            <person name="Yanf M."/>
            <person name="Daum C."/>
            <person name="Ng V."/>
            <person name="Clum A."/>
            <person name="Ohm R."/>
            <person name="Martin F."/>
            <person name="Silar P."/>
            <person name="Natvig D."/>
            <person name="Lalanne C."/>
            <person name="Gautier V."/>
            <person name="Ament-Velasquez S.L."/>
            <person name="Kruys A."/>
            <person name="Hutchinson M.I."/>
            <person name="Powell A.J."/>
            <person name="Barry K."/>
            <person name="Miller A.N."/>
            <person name="Grigoriev I.V."/>
            <person name="Debuchy R."/>
            <person name="Gladieux P."/>
            <person name="Thoren M.H."/>
            <person name="Johannesson H."/>
        </authorList>
    </citation>
    <scope>NUCLEOTIDE SEQUENCE</scope>
    <source>
        <strain evidence="2">CBS 990.96</strain>
    </source>
</reference>
<reference evidence="2" key="1">
    <citation type="journal article" date="2023" name="Mol. Phylogenet. Evol.">
        <title>Genome-scale phylogeny and comparative genomics of the fungal order Sordariales.</title>
        <authorList>
            <person name="Hensen N."/>
            <person name="Bonometti L."/>
            <person name="Westerberg I."/>
            <person name="Brannstrom I.O."/>
            <person name="Guillou S."/>
            <person name="Cros-Aarteil S."/>
            <person name="Calhoun S."/>
            <person name="Haridas S."/>
            <person name="Kuo A."/>
            <person name="Mondo S."/>
            <person name="Pangilinan J."/>
            <person name="Riley R."/>
            <person name="LaButti K."/>
            <person name="Andreopoulos B."/>
            <person name="Lipzen A."/>
            <person name="Chen C."/>
            <person name="Yan M."/>
            <person name="Daum C."/>
            <person name="Ng V."/>
            <person name="Clum A."/>
            <person name="Steindorff A."/>
            <person name="Ohm R.A."/>
            <person name="Martin F."/>
            <person name="Silar P."/>
            <person name="Natvig D.O."/>
            <person name="Lalanne C."/>
            <person name="Gautier V."/>
            <person name="Ament-Velasquez S.L."/>
            <person name="Kruys A."/>
            <person name="Hutchinson M.I."/>
            <person name="Powell A.J."/>
            <person name="Barry K."/>
            <person name="Miller A.N."/>
            <person name="Grigoriev I.V."/>
            <person name="Debuchy R."/>
            <person name="Gladieux P."/>
            <person name="Hiltunen Thoren M."/>
            <person name="Johannesson H."/>
        </authorList>
    </citation>
    <scope>NUCLEOTIDE SEQUENCE</scope>
    <source>
        <strain evidence="2">CBS 990.96</strain>
    </source>
</reference>
<dbReference type="SUPFAM" id="SSF56112">
    <property type="entry name" value="Protein kinase-like (PK-like)"/>
    <property type="match status" value="1"/>
</dbReference>
<evidence type="ECO:0000313" key="3">
    <source>
        <dbReference type="Proteomes" id="UP001301958"/>
    </source>
</evidence>
<dbReference type="Proteomes" id="UP001301958">
    <property type="component" value="Unassembled WGS sequence"/>
</dbReference>
<dbReference type="AlphaFoldDB" id="A0AAN7BI09"/>
<gene>
    <name evidence="2" type="ORF">QBC38DRAFT_372769</name>
</gene>
<protein>
    <recommendedName>
        <fullName evidence="1">Protein kinase domain-containing protein</fullName>
    </recommendedName>
</protein>
<dbReference type="PROSITE" id="PS50011">
    <property type="entry name" value="PROTEIN_KINASE_DOM"/>
    <property type="match status" value="1"/>
</dbReference>
<proteinExistence type="predicted"/>
<dbReference type="GO" id="GO:0005524">
    <property type="term" value="F:ATP binding"/>
    <property type="evidence" value="ECO:0007669"/>
    <property type="project" value="InterPro"/>
</dbReference>